<dbReference type="RefSeq" id="WP_119546385.1">
    <property type="nucleotide sequence ID" value="NZ_QXIR01000008.1"/>
</dbReference>
<feature type="transmembrane region" description="Helical" evidence="6">
    <location>
        <begin position="702"/>
        <end position="722"/>
    </location>
</feature>
<keyword evidence="9" id="KW-1185">Reference proteome</keyword>
<accession>A0A3A1R426</accession>
<dbReference type="Gene3D" id="3.40.1710.10">
    <property type="entry name" value="abc type-2 transporter like domain"/>
    <property type="match status" value="1"/>
</dbReference>
<gene>
    <name evidence="8" type="ORF">D3H55_08060</name>
</gene>
<evidence type="ECO:0000256" key="1">
    <source>
        <dbReference type="ARBA" id="ARBA00004141"/>
    </source>
</evidence>
<dbReference type="PANTHER" id="PTHR43077">
    <property type="entry name" value="TRANSPORT PERMEASE YVFS-RELATED"/>
    <property type="match status" value="1"/>
</dbReference>
<reference evidence="8 9" key="1">
    <citation type="submission" date="2018-09" db="EMBL/GenBank/DDBJ databases">
        <title>Bacillus saliacetes sp. nov., isolated from Thai shrimp paste (Ka-pi).</title>
        <authorList>
            <person name="Daroonpunt R."/>
            <person name="Tanasupawat S."/>
            <person name="Yiamsombut S."/>
        </authorList>
    </citation>
    <scope>NUCLEOTIDE SEQUENCE [LARGE SCALE GENOMIC DNA]</scope>
    <source>
        <strain evidence="8 9">SKP7-4</strain>
    </source>
</reference>
<feature type="transmembrane region" description="Helical" evidence="6">
    <location>
        <begin position="642"/>
        <end position="661"/>
    </location>
</feature>
<evidence type="ECO:0000313" key="8">
    <source>
        <dbReference type="EMBL" id="RIW35340.1"/>
    </source>
</evidence>
<organism evidence="8 9">
    <name type="scientific">Bacillus salacetis</name>
    <dbReference type="NCBI Taxonomy" id="2315464"/>
    <lineage>
        <taxon>Bacteria</taxon>
        <taxon>Bacillati</taxon>
        <taxon>Bacillota</taxon>
        <taxon>Bacilli</taxon>
        <taxon>Bacillales</taxon>
        <taxon>Bacillaceae</taxon>
        <taxon>Bacillus</taxon>
    </lineage>
</organism>
<comment type="caution">
    <text evidence="8">The sequence shown here is derived from an EMBL/GenBank/DDBJ whole genome shotgun (WGS) entry which is preliminary data.</text>
</comment>
<dbReference type="NCBIfam" id="TIGR03057">
    <property type="entry name" value="xxxLxxG_by_4"/>
    <property type="match status" value="1"/>
</dbReference>
<dbReference type="GO" id="GO:0140359">
    <property type="term" value="F:ABC-type transporter activity"/>
    <property type="evidence" value="ECO:0007669"/>
    <property type="project" value="InterPro"/>
</dbReference>
<proteinExistence type="predicted"/>
<dbReference type="PANTHER" id="PTHR43077:SF5">
    <property type="entry name" value="PHAGE INFECTION PROTEIN"/>
    <property type="match status" value="1"/>
</dbReference>
<dbReference type="InterPro" id="IPR013525">
    <property type="entry name" value="ABC2_TM"/>
</dbReference>
<dbReference type="InterPro" id="IPR023908">
    <property type="entry name" value="xxxLxxG_rpt"/>
</dbReference>
<feature type="compositionally biased region" description="Polar residues" evidence="5">
    <location>
        <begin position="479"/>
        <end position="498"/>
    </location>
</feature>
<dbReference type="NCBIfam" id="TIGR03062">
    <property type="entry name" value="pip_yhgE_Cterm"/>
    <property type="match status" value="1"/>
</dbReference>
<keyword evidence="4 6" id="KW-0472">Membrane</keyword>
<dbReference type="NCBIfam" id="TIGR03061">
    <property type="entry name" value="pip_yhgE_Nterm"/>
    <property type="match status" value="1"/>
</dbReference>
<evidence type="ECO:0000256" key="6">
    <source>
        <dbReference type="SAM" id="Phobius"/>
    </source>
</evidence>
<evidence type="ECO:0000256" key="2">
    <source>
        <dbReference type="ARBA" id="ARBA00022692"/>
    </source>
</evidence>
<evidence type="ECO:0000259" key="7">
    <source>
        <dbReference type="Pfam" id="PF12698"/>
    </source>
</evidence>
<feature type="transmembrane region" description="Helical" evidence="6">
    <location>
        <begin position="20"/>
        <end position="42"/>
    </location>
</feature>
<comment type="subcellular location">
    <subcellularLocation>
        <location evidence="1">Membrane</location>
        <topology evidence="1">Multi-pass membrane protein</topology>
    </subcellularLocation>
</comment>
<sequence>MKKSLFLAELKNIIGNRKLLIPLLAVMFIPVMYSGMFLWAFWDPYSQMKDLPVAVVNNDSGADFEGEELMLGDELVQKLKESNQFDFHFVNKEEGYENLKNQEYYMLVEIPESFSNNATTLMDEHPEKLSLKYVPNEGFNFLSGQIGDTAVKEIKASLSKTVTETYAETMFENIDKMGQGFADASKAASELNDGTNKVSSGASELKENLTLLAEKNLEFDNGLSKVKGGADELAAKTKELSEGLGKVSNGYSQLYGGAEKLQGGSDKASAGAAELAAGTDKAAAGFEKIMTTTDQLKNGAGNAAQGASKLADGASTVQAGAAELSQGLAVLDQSLSPVLESMPDDQRAKLTGLLEKLEEGSSRLETGTSNLSAGAKELQNGTVQLQGGLEALSEGNKNLNSAFSELNTGAANLAAGTKELSEGQSNFIGKFSQANEGLASAVSGSQRLASGGTQLQNGLSQLQDGSGKLADGSRKAADGSSQLEDGTKSLNDGTSEFSQELKGAEEQANSFKPNDETSDMMAEPVQVEKDAVNHVPNYGTGFAPYFLSLGLFVGALLISIVYPLREPALIPASGFAWFRGKLAVLMVFGVIQSLIADSILLFGLGIEVQSVPLFIAVSIVTSFTFIALVQTLVTILGDPGRFVAIVILILQLTTSGGTFPLELIPSQLQPVSALLPMTYSVSAFKAVISSGDFAYMWHNTGILSVYFLVFAGLTAVYFSGYFKKKYNNEIINA</sequence>
<keyword evidence="2 6" id="KW-0812">Transmembrane</keyword>
<evidence type="ECO:0000256" key="3">
    <source>
        <dbReference type="ARBA" id="ARBA00022989"/>
    </source>
</evidence>
<feature type="domain" description="ABC-2 type transporter transmembrane" evidence="7">
    <location>
        <begin position="480"/>
        <end position="715"/>
    </location>
</feature>
<evidence type="ECO:0000256" key="5">
    <source>
        <dbReference type="SAM" id="MobiDB-lite"/>
    </source>
</evidence>
<name>A0A3A1R426_9BACI</name>
<dbReference type="Proteomes" id="UP000265801">
    <property type="component" value="Unassembled WGS sequence"/>
</dbReference>
<keyword evidence="3 6" id="KW-1133">Transmembrane helix</keyword>
<evidence type="ECO:0000256" key="4">
    <source>
        <dbReference type="ARBA" id="ARBA00023136"/>
    </source>
</evidence>
<feature type="transmembrane region" description="Helical" evidence="6">
    <location>
        <begin position="612"/>
        <end position="635"/>
    </location>
</feature>
<dbReference type="InterPro" id="IPR017500">
    <property type="entry name" value="Phage_infect_YhgE_N"/>
</dbReference>
<evidence type="ECO:0000313" key="9">
    <source>
        <dbReference type="Proteomes" id="UP000265801"/>
    </source>
</evidence>
<dbReference type="InterPro" id="IPR051328">
    <property type="entry name" value="T7SS_ABC-Transporter"/>
</dbReference>
<dbReference type="Pfam" id="PF12698">
    <property type="entry name" value="ABC2_membrane_3"/>
    <property type="match status" value="2"/>
</dbReference>
<feature type="domain" description="ABC-2 type transporter transmembrane" evidence="7">
    <location>
        <begin position="25"/>
        <end position="167"/>
    </location>
</feature>
<dbReference type="AlphaFoldDB" id="A0A3A1R426"/>
<feature type="transmembrane region" description="Helical" evidence="6">
    <location>
        <begin position="582"/>
        <end position="606"/>
    </location>
</feature>
<dbReference type="EMBL" id="QXIR01000008">
    <property type="protein sequence ID" value="RIW35340.1"/>
    <property type="molecule type" value="Genomic_DNA"/>
</dbReference>
<feature type="region of interest" description="Disordered" evidence="5">
    <location>
        <begin position="456"/>
        <end position="520"/>
    </location>
</feature>
<dbReference type="InterPro" id="IPR017501">
    <property type="entry name" value="Phage_infect_YhgE_C"/>
</dbReference>
<dbReference type="OrthoDB" id="9811483at2"/>
<dbReference type="GO" id="GO:0016020">
    <property type="term" value="C:membrane"/>
    <property type="evidence" value="ECO:0007669"/>
    <property type="project" value="UniProtKB-SubCell"/>
</dbReference>
<protein>
    <submittedName>
        <fullName evidence="8">YhgE/Pip domain-containing protein</fullName>
    </submittedName>
</protein>
<feature type="transmembrane region" description="Helical" evidence="6">
    <location>
        <begin position="542"/>
        <end position="562"/>
    </location>
</feature>